<evidence type="ECO:0000256" key="9">
    <source>
        <dbReference type="ARBA" id="ARBA00022848"/>
    </source>
</evidence>
<comment type="subcellular location">
    <subcellularLocation>
        <location evidence="3">Endoplasmic reticulum membrane</location>
        <topology evidence="3">Single-pass membrane protein</topology>
    </subcellularLocation>
    <subcellularLocation>
        <location evidence="2">Microsome membrane</location>
        <topology evidence="2">Single-pass membrane protein</topology>
    </subcellularLocation>
</comment>
<evidence type="ECO:0000313" key="19">
    <source>
        <dbReference type="EMBL" id="ASX99494.1"/>
    </source>
</evidence>
<dbReference type="PIRSF" id="PIRSF000332">
    <property type="entry name" value="FMO"/>
    <property type="match status" value="1"/>
</dbReference>
<dbReference type="AlphaFoldDB" id="A0A286S2S3"/>
<organism evidence="19">
    <name type="scientific">Anser cygnoides</name>
    <name type="common">Swan goose</name>
    <dbReference type="NCBI Taxonomy" id="8845"/>
    <lineage>
        <taxon>Eukaryota</taxon>
        <taxon>Metazoa</taxon>
        <taxon>Chordata</taxon>
        <taxon>Craniata</taxon>
        <taxon>Vertebrata</taxon>
        <taxon>Euteleostomi</taxon>
        <taxon>Archelosauria</taxon>
        <taxon>Archosauria</taxon>
        <taxon>Dinosauria</taxon>
        <taxon>Saurischia</taxon>
        <taxon>Theropoda</taxon>
        <taxon>Coelurosauria</taxon>
        <taxon>Aves</taxon>
        <taxon>Neognathae</taxon>
        <taxon>Galloanserae</taxon>
        <taxon>Anseriformes</taxon>
        <taxon>Anatidae</taxon>
        <taxon>Anserinae</taxon>
        <taxon>Anser</taxon>
    </lineage>
</organism>
<dbReference type="GO" id="GO:0004499">
    <property type="term" value="F:N,N-dimethylaniline monooxygenase activity"/>
    <property type="evidence" value="ECO:0007669"/>
    <property type="project" value="UniProtKB-UniRule"/>
</dbReference>
<evidence type="ECO:0000256" key="13">
    <source>
        <dbReference type="ARBA" id="ARBA00023033"/>
    </source>
</evidence>
<protein>
    <recommendedName>
        <fullName evidence="5 17">Flavin-containing monooxygenase</fullName>
        <ecNumber evidence="17">1.-.-.-</ecNumber>
    </recommendedName>
</protein>
<dbReference type="PRINTS" id="PR01123">
    <property type="entry name" value="FMOXYGENASE3"/>
</dbReference>
<evidence type="ECO:0000256" key="10">
    <source>
        <dbReference type="ARBA" id="ARBA00022857"/>
    </source>
</evidence>
<dbReference type="FunFam" id="3.50.50.60:FF:000023">
    <property type="entry name" value="Dimethylaniline monooxygenase [N-oxide-forming]"/>
    <property type="match status" value="1"/>
</dbReference>
<dbReference type="PRINTS" id="PR00370">
    <property type="entry name" value="FMOXYGENASE"/>
</dbReference>
<name>A0A286S2S3_ANSCY</name>
<evidence type="ECO:0000256" key="2">
    <source>
        <dbReference type="ARBA" id="ARBA00004111"/>
    </source>
</evidence>
<evidence type="ECO:0000256" key="14">
    <source>
        <dbReference type="ARBA" id="ARBA00023136"/>
    </source>
</evidence>
<dbReference type="SUPFAM" id="SSF51905">
    <property type="entry name" value="FAD/NAD(P)-binding domain"/>
    <property type="match status" value="2"/>
</dbReference>
<dbReference type="InterPro" id="IPR000960">
    <property type="entry name" value="Flavin_mOase"/>
</dbReference>
<comment type="similarity">
    <text evidence="4 16 17">Belongs to the FMO family.</text>
</comment>
<proteinExistence type="evidence at transcript level"/>
<dbReference type="Pfam" id="PF00743">
    <property type="entry name" value="FMO-like"/>
    <property type="match status" value="1"/>
</dbReference>
<keyword evidence="11 18" id="KW-1133">Transmembrane helix</keyword>
<evidence type="ECO:0000256" key="5">
    <source>
        <dbReference type="ARBA" id="ARBA00012850"/>
    </source>
</evidence>
<dbReference type="EC" id="1.-.-.-" evidence="17"/>
<dbReference type="GO" id="GO:0005789">
    <property type="term" value="C:endoplasmic reticulum membrane"/>
    <property type="evidence" value="ECO:0007669"/>
    <property type="project" value="UniProtKB-SubCell"/>
</dbReference>
<dbReference type="FunFam" id="3.50.50.60:FF:000279">
    <property type="entry name" value="Dimethylaniline monooxygenase [N-oxide-forming]"/>
    <property type="match status" value="1"/>
</dbReference>
<dbReference type="Gene3D" id="3.50.50.60">
    <property type="entry name" value="FAD/NAD(P)-binding domain"/>
    <property type="match status" value="1"/>
</dbReference>
<keyword evidence="6 16" id="KW-0285">Flavoprotein</keyword>
<dbReference type="InterPro" id="IPR036188">
    <property type="entry name" value="FAD/NAD-bd_sf"/>
</dbReference>
<dbReference type="PANTHER" id="PTHR23023">
    <property type="entry name" value="DIMETHYLANILINE MONOOXYGENASE"/>
    <property type="match status" value="1"/>
</dbReference>
<dbReference type="InterPro" id="IPR020946">
    <property type="entry name" value="Flavin_mOase-like"/>
</dbReference>
<evidence type="ECO:0000256" key="8">
    <source>
        <dbReference type="ARBA" id="ARBA00022827"/>
    </source>
</evidence>
<evidence type="ECO:0000256" key="4">
    <source>
        <dbReference type="ARBA" id="ARBA00009183"/>
    </source>
</evidence>
<evidence type="ECO:0000256" key="12">
    <source>
        <dbReference type="ARBA" id="ARBA00023002"/>
    </source>
</evidence>
<keyword evidence="16" id="KW-0256">Endoplasmic reticulum</keyword>
<comment type="catalytic activity">
    <reaction evidence="15">
        <text>N,N-dimethylaniline + NADPH + O2 + H(+) = N,N-dimethylaniline N-oxide + NADP(+) + H2O</text>
        <dbReference type="Rhea" id="RHEA:24468"/>
        <dbReference type="ChEBI" id="CHEBI:15377"/>
        <dbReference type="ChEBI" id="CHEBI:15378"/>
        <dbReference type="ChEBI" id="CHEBI:15379"/>
        <dbReference type="ChEBI" id="CHEBI:16269"/>
        <dbReference type="ChEBI" id="CHEBI:17735"/>
        <dbReference type="ChEBI" id="CHEBI:57783"/>
        <dbReference type="ChEBI" id="CHEBI:58349"/>
        <dbReference type="EC" id="1.14.13.8"/>
    </reaction>
</comment>
<evidence type="ECO:0000256" key="16">
    <source>
        <dbReference type="PIRNR" id="PIRNR000332"/>
    </source>
</evidence>
<evidence type="ECO:0000256" key="6">
    <source>
        <dbReference type="ARBA" id="ARBA00022630"/>
    </source>
</evidence>
<dbReference type="InterPro" id="IPR050346">
    <property type="entry name" value="FMO-like"/>
</dbReference>
<dbReference type="InterPro" id="IPR002255">
    <property type="entry name" value="Flavin_mOase_3"/>
</dbReference>
<comment type="cofactor">
    <cofactor evidence="1 16 17">
        <name>FAD</name>
        <dbReference type="ChEBI" id="CHEBI:57692"/>
    </cofactor>
</comment>
<dbReference type="FunFam" id="3.50.50.60:FF:000073">
    <property type="entry name" value="Dimethylaniline monooxygenase [N-oxide-forming]"/>
    <property type="match status" value="1"/>
</dbReference>
<evidence type="ECO:0000256" key="11">
    <source>
        <dbReference type="ARBA" id="ARBA00022989"/>
    </source>
</evidence>
<evidence type="ECO:0000256" key="18">
    <source>
        <dbReference type="SAM" id="Phobius"/>
    </source>
</evidence>
<evidence type="ECO:0000256" key="1">
    <source>
        <dbReference type="ARBA" id="ARBA00001974"/>
    </source>
</evidence>
<keyword evidence="14 16" id="KW-0472">Membrane</keyword>
<evidence type="ECO:0000256" key="3">
    <source>
        <dbReference type="ARBA" id="ARBA00004389"/>
    </source>
</evidence>
<keyword evidence="10 16" id="KW-0521">NADP</keyword>
<feature type="transmembrane region" description="Helical" evidence="18">
    <location>
        <begin position="509"/>
        <end position="531"/>
    </location>
</feature>
<dbReference type="FunFam" id="3.50.50.60:FF:000042">
    <property type="entry name" value="Dimethylaniline monooxygenase [N-oxide-forming]"/>
    <property type="match status" value="1"/>
</dbReference>
<evidence type="ECO:0000256" key="7">
    <source>
        <dbReference type="ARBA" id="ARBA00022692"/>
    </source>
</evidence>
<accession>A0A286S2S3</accession>
<sequence>MVRRVAVVGTGVSGLAAIKCCLEEGLEPTCFERSEDIGGLWRYTEHVEGGRASIYRTVFTNSCKEMMCYPDFPFPDDHPNYMHNTRLQQYICDYARHFDLLRHIHFKTLVTKIRKRPDFRATGQWEVVTQRDGEEEAAVFDAVMICSGHHIYPNLPLDHFPGIEKFKGCYFHSREYKEPEKFRGKKVLVVGLGNSGCDIAVELSTVASQVYLSSRSGSWVLSRVWDHGYPWDMVIVTRFRTWLGNILPKAVSDWLYVRGMNQLVKHENFGLMPVNRTFRKEPVFNDDLLSRIACGVVLIKPDVKEFRETSVLFQDGTVQDDVDVVVFATGYTYSYPFMEDDSIIKSRNNEVTLYKGILPPHLEKPTMAVIGLVQSFASTIPTADLQCRWTIKVFQGLCTLPPVSKMMDDIDEKMGKKLQWYGSSTTLQTDYITYMDEPASAIGAKPNTLKLLVTDPRLALEVFFGPCSPYQFRLTGPGQWSGARRAILTQWDRMLRPTRTRIAPDAPSIFPTPAMLGVLFLLLLLLFTALYF</sequence>
<keyword evidence="12 16" id="KW-0560">Oxidoreductase</keyword>
<keyword evidence="13 16" id="KW-0503">Monooxygenase</keyword>
<evidence type="ECO:0000256" key="17">
    <source>
        <dbReference type="RuleBase" id="RU361177"/>
    </source>
</evidence>
<dbReference type="GO" id="GO:0050660">
    <property type="term" value="F:flavin adenine dinucleotide binding"/>
    <property type="evidence" value="ECO:0007669"/>
    <property type="project" value="InterPro"/>
</dbReference>
<keyword evidence="7 18" id="KW-0812">Transmembrane</keyword>
<reference evidence="19" key="1">
    <citation type="journal article" date="2017" name="Gene">
        <title>Goose FMO3 gene cloning, tissue expression profiling, polymorphism detection and association analysis with trimethylamine level in the egg yolk.</title>
        <authorList>
            <person name="Zhong H."/>
            <person name="Luo Y."/>
            <person name="Sun J."/>
            <person name="Wang C."/>
            <person name="Wang Q.G."/>
            <person name="Gao G.L."/>
            <person name="Zhang K.S."/>
            <person name="Li Q."/>
            <person name="Wang H.W."/>
            <person name="Li J."/>
            <person name="Chen M.J."/>
            <person name="Wang Y.M."/>
            <person name="Zhao X.Z."/>
        </authorList>
    </citation>
    <scope>NUCLEOTIDE SEQUENCE</scope>
</reference>
<dbReference type="EMBL" id="MF133501">
    <property type="protein sequence ID" value="ASX99494.1"/>
    <property type="molecule type" value="mRNA"/>
</dbReference>
<gene>
    <name evidence="19" type="primary">FMO3</name>
</gene>
<keyword evidence="8 16" id="KW-0274">FAD</keyword>
<evidence type="ECO:0000256" key="15">
    <source>
        <dbReference type="ARBA" id="ARBA00050152"/>
    </source>
</evidence>
<dbReference type="GO" id="GO:0050661">
    <property type="term" value="F:NADP binding"/>
    <property type="evidence" value="ECO:0007669"/>
    <property type="project" value="InterPro"/>
</dbReference>
<keyword evidence="9" id="KW-0492">Microsome</keyword>